<evidence type="ECO:0000313" key="1">
    <source>
        <dbReference type="EMBL" id="MBA5244168.1"/>
    </source>
</evidence>
<evidence type="ECO:0000313" key="2">
    <source>
        <dbReference type="Proteomes" id="UP000523682"/>
    </source>
</evidence>
<dbReference type="Proteomes" id="UP000523682">
    <property type="component" value="Unassembled WGS sequence"/>
</dbReference>
<gene>
    <name evidence="1" type="ORF">H0193_04935</name>
</gene>
<proteinExistence type="predicted"/>
<dbReference type="AlphaFoldDB" id="A0A7W2EAK2"/>
<evidence type="ECO:0008006" key="3">
    <source>
        <dbReference type="Google" id="ProtNLM"/>
    </source>
</evidence>
<keyword evidence="2" id="KW-1185">Reference proteome</keyword>
<name>A0A7W2EAK2_9CORY</name>
<dbReference type="RefSeq" id="WP_181888822.1">
    <property type="nucleotide sequence ID" value="NZ_CP170998.1"/>
</dbReference>
<organism evidence="1 2">
    <name type="scientific">Corynebacterium haemomassiliense</name>
    <dbReference type="NCBI Taxonomy" id="2754726"/>
    <lineage>
        <taxon>Bacteria</taxon>
        <taxon>Bacillati</taxon>
        <taxon>Actinomycetota</taxon>
        <taxon>Actinomycetes</taxon>
        <taxon>Mycobacteriales</taxon>
        <taxon>Corynebacteriaceae</taxon>
        <taxon>Corynebacterium</taxon>
    </lineage>
</organism>
<protein>
    <recommendedName>
        <fullName evidence="3">DUF4435 domain-containing protein</fullName>
    </recommendedName>
</protein>
<comment type="caution">
    <text evidence="1">The sequence shown here is derived from an EMBL/GenBank/DDBJ whole genome shotgun (WGS) entry which is preliminary data.</text>
</comment>
<dbReference type="EMBL" id="JACDTZ010000001">
    <property type="protein sequence ID" value="MBA5244168.1"/>
    <property type="molecule type" value="Genomic_DNA"/>
</dbReference>
<accession>A0A7W2EAK2</accession>
<reference evidence="1 2" key="1">
    <citation type="submission" date="2020-07" db="EMBL/GenBank/DDBJ databases">
        <title>Draft genome and description of Corynebacterium haemomassiliense strain Marseile-Q3615 sp. nov.</title>
        <authorList>
            <person name="Boxberger M."/>
            <person name="La Scola B."/>
        </authorList>
    </citation>
    <scope>NUCLEOTIDE SEQUENCE [LARGE SCALE GENOMIC DNA]</scope>
    <source>
        <strain evidence="1 2">Marseille-Q3615</strain>
    </source>
</reference>
<sequence>MRENGGDSLPLIFPEGEDDATLIEKGFKGAVDIRLINGGKPKSLELAAMIEDAGFKRSRVLIDRDFDEIVCTDGGGESVVIQTNAHDVFMDVLCSAPRVTGDVVGAVNKIRYRRMQDREKSQHQALTISSALSLTFNLTCLRVLNARYGIGLKFDSFPFAAYLSSPMRSLETVVELVLHKSKGLDGVSVEIERGTVRVRNEEYRLEEETQQILAELRGKEWRTIGDHDFLEVLNFLLDDSWGTRKLRTLFEAEITRSEVRNCPWGTAISEFVEQCSCV</sequence>